<keyword evidence="2" id="KW-1185">Reference proteome</keyword>
<proteinExistence type="predicted"/>
<dbReference type="RefSeq" id="WP_049725983.1">
    <property type="nucleotide sequence ID" value="NZ_CP012154.1"/>
</dbReference>
<evidence type="ECO:0000313" key="2">
    <source>
        <dbReference type="Proteomes" id="UP000066624"/>
    </source>
</evidence>
<evidence type="ECO:0000313" key="1">
    <source>
        <dbReference type="EMBL" id="AKS42421.1"/>
    </source>
</evidence>
<organism evidence="1 2">
    <name type="scientific">Wenzhouxiangella marina</name>
    <dbReference type="NCBI Taxonomy" id="1579979"/>
    <lineage>
        <taxon>Bacteria</taxon>
        <taxon>Pseudomonadati</taxon>
        <taxon>Pseudomonadota</taxon>
        <taxon>Gammaproteobacteria</taxon>
        <taxon>Chromatiales</taxon>
        <taxon>Wenzhouxiangellaceae</taxon>
        <taxon>Wenzhouxiangella</taxon>
    </lineage>
</organism>
<protein>
    <submittedName>
        <fullName evidence="1">Uncharacterized protein</fullName>
    </submittedName>
</protein>
<dbReference type="Proteomes" id="UP000066624">
    <property type="component" value="Chromosome"/>
</dbReference>
<dbReference type="OrthoDB" id="6165466at2"/>
<dbReference type="STRING" id="1579979.WM2015_2056"/>
<sequence>MLAAFSRFSVLVLSCLLALSGCQHAEPPVQPDPRLIERFDALRSTYWLDYWASHPIEATASGYLIYADRLPARRRADLEREIEQVRHELAALERFRGDALTDPARQNEWHRLIRHARERLLLLERVGQWQRDPRLYLAASAFEQLTEETLAARERRAQWMLARLQQLPYLLAAGQDNLNRAPQRFTLSAMRQASALSERLATLVESLIPAAPELSDGLQSALLAAQTALLEYRRHLETVVLPESLASAAIGPARYEDFLQEVHGLDLSLDQWLEQLDEQWEAAADAGSLLAEDRNHLALTRLDALLHSQRMSADQARHFLIDQLGMAHAETAAVVDALLTHPARVLAGDAPWPSPQTRLAAEPPIQAPPS</sequence>
<dbReference type="KEGG" id="wma:WM2015_2056"/>
<accession>A0A0K0XXT4</accession>
<name>A0A0K0XXT4_9GAMM</name>
<dbReference type="InterPro" id="IPR010281">
    <property type="entry name" value="DUF885"/>
</dbReference>
<dbReference type="EMBL" id="CP012154">
    <property type="protein sequence ID" value="AKS42421.1"/>
    <property type="molecule type" value="Genomic_DNA"/>
</dbReference>
<dbReference type="PROSITE" id="PS51257">
    <property type="entry name" value="PROKAR_LIPOPROTEIN"/>
    <property type="match status" value="1"/>
</dbReference>
<gene>
    <name evidence="1" type="ORF">WM2015_2056</name>
</gene>
<dbReference type="AlphaFoldDB" id="A0A0K0XXT4"/>
<reference evidence="2" key="1">
    <citation type="submission" date="2015-07" db="EMBL/GenBank/DDBJ databases">
        <authorList>
            <person name="Kim K.M."/>
        </authorList>
    </citation>
    <scope>NUCLEOTIDE SEQUENCE [LARGE SCALE GENOMIC DNA]</scope>
    <source>
        <strain evidence="2">KCTC 42284</strain>
    </source>
</reference>
<dbReference type="Pfam" id="PF05960">
    <property type="entry name" value="DUF885"/>
    <property type="match status" value="1"/>
</dbReference>